<feature type="compositionally biased region" description="Basic and acidic residues" evidence="1">
    <location>
        <begin position="174"/>
        <end position="200"/>
    </location>
</feature>
<evidence type="ECO:0000256" key="1">
    <source>
        <dbReference type="SAM" id="MobiDB-lite"/>
    </source>
</evidence>
<evidence type="ECO:0000313" key="3">
    <source>
        <dbReference type="WBParaSite" id="L893_g255.t1"/>
    </source>
</evidence>
<dbReference type="Gene3D" id="3.40.395.10">
    <property type="entry name" value="Adenoviral Proteinase, Chain A"/>
    <property type="match status" value="1"/>
</dbReference>
<proteinExistence type="predicted"/>
<dbReference type="SUPFAM" id="SSF54001">
    <property type="entry name" value="Cysteine proteinases"/>
    <property type="match status" value="1"/>
</dbReference>
<keyword evidence="2" id="KW-1185">Reference proteome</keyword>
<reference evidence="3" key="1">
    <citation type="submission" date="2016-11" db="UniProtKB">
        <authorList>
            <consortium name="WormBaseParasite"/>
        </authorList>
    </citation>
    <scope>IDENTIFICATION</scope>
</reference>
<accession>A0A1I7ZEY1</accession>
<feature type="region of interest" description="Disordered" evidence="1">
    <location>
        <begin position="138"/>
        <end position="221"/>
    </location>
</feature>
<organism evidence="2 3">
    <name type="scientific">Steinernema glaseri</name>
    <dbReference type="NCBI Taxonomy" id="37863"/>
    <lineage>
        <taxon>Eukaryota</taxon>
        <taxon>Metazoa</taxon>
        <taxon>Ecdysozoa</taxon>
        <taxon>Nematoda</taxon>
        <taxon>Chromadorea</taxon>
        <taxon>Rhabditida</taxon>
        <taxon>Tylenchina</taxon>
        <taxon>Panagrolaimomorpha</taxon>
        <taxon>Strongyloidoidea</taxon>
        <taxon>Steinernematidae</taxon>
        <taxon>Steinernema</taxon>
    </lineage>
</organism>
<dbReference type="InterPro" id="IPR038765">
    <property type="entry name" value="Papain-like_cys_pep_sf"/>
</dbReference>
<name>A0A1I7ZEY1_9BILA</name>
<dbReference type="WBParaSite" id="L893_g255.t1">
    <property type="protein sequence ID" value="L893_g255.t1"/>
    <property type="gene ID" value="L893_g255"/>
</dbReference>
<protein>
    <submittedName>
        <fullName evidence="3">ULP_PROTEASE domain-containing protein</fullName>
    </submittedName>
</protein>
<dbReference type="Proteomes" id="UP000095287">
    <property type="component" value="Unplaced"/>
</dbReference>
<evidence type="ECO:0000313" key="2">
    <source>
        <dbReference type="Proteomes" id="UP000095287"/>
    </source>
</evidence>
<sequence>LLVPRCAGGHWTCYIVSTAWANIVHYDPRRLKDQRLTAPGNEIFVHVGDLLTQSVMREYPNLEDAELELAGIQNFVNHWQPPRDVINCGFFVASVFEQTMRGQTLQNFDVKAFRKHVASIVNADIGFFQRGTVARTSNAPAVTPISDRAENRPKPASSSDTPKRSYTRLSGLSDEEKQLRLRERQKEAQRRSRDRRADHPIKKRPRLDLSPSSRLQRRREQWATARRTYNQHLRVLNVNELERGRRLLRRFVQTSTSAVIGAVRKACGETTAETITRLRTYRRYLGKNRKNNPRCRRRSKAASKAIRHLKLAEKLKDAVDNVLSNAQIQRPVYNELRLFAVMKRHQKDQPTVDQAVVAQRANQLFSKLNFIIDHSQKILDNIKNRLLKQLNRDVIASADMPADEYCARQMCRFRYHVCSIDEDGATPIMDIFPEIHADFLGTNVQMDIEHEPVEVMDDSIFVPEALTPSQPCTPSTQQPEVGTTPRFGDVQELAADDVMTNLDEAVAEEHA</sequence>
<dbReference type="AlphaFoldDB" id="A0A1I7ZEY1"/>